<dbReference type="AlphaFoldDB" id="A0A7W4Z0U7"/>
<name>A0A7W4Z0U7_9ACTN</name>
<dbReference type="EMBL" id="JACHWR010000001">
    <property type="protein sequence ID" value="MBB3041146.1"/>
    <property type="molecule type" value="Genomic_DNA"/>
</dbReference>
<evidence type="ECO:0000313" key="2">
    <source>
        <dbReference type="Proteomes" id="UP000589626"/>
    </source>
</evidence>
<dbReference type="RefSeq" id="WP_183591077.1">
    <property type="nucleotide sequence ID" value="NZ_JACHWR010000001.1"/>
</dbReference>
<keyword evidence="2" id="KW-1185">Reference proteome</keyword>
<proteinExistence type="predicted"/>
<organism evidence="1 2">
    <name type="scientific">Nocardioides soli</name>
    <dbReference type="NCBI Taxonomy" id="1036020"/>
    <lineage>
        <taxon>Bacteria</taxon>
        <taxon>Bacillati</taxon>
        <taxon>Actinomycetota</taxon>
        <taxon>Actinomycetes</taxon>
        <taxon>Propionibacteriales</taxon>
        <taxon>Nocardioidaceae</taxon>
        <taxon>Nocardioides</taxon>
    </lineage>
</organism>
<gene>
    <name evidence="1" type="ORF">FHU40_000947</name>
</gene>
<protein>
    <submittedName>
        <fullName evidence="1">Uncharacterized protein</fullName>
    </submittedName>
</protein>
<accession>A0A7W4Z0U7</accession>
<dbReference type="Proteomes" id="UP000589626">
    <property type="component" value="Unassembled WGS sequence"/>
</dbReference>
<comment type="caution">
    <text evidence="1">The sequence shown here is derived from an EMBL/GenBank/DDBJ whole genome shotgun (WGS) entry which is preliminary data.</text>
</comment>
<sequence length="168" mass="18939">MTWTKLSDDFGVDCRDLSDAAFRTHVEGLSWVMKRETGGYLDARDIRRFGESPHAEMAIAELVACGWWSIEGQGYRIHHHMEHQPEPDLVARRRELTAERVRKHRRKKAGLDDGNAVTECVTRVGTGRDGTGREPLKTTRSYKKELGKSPVLGAAGAAEAVRIATRWR</sequence>
<evidence type="ECO:0000313" key="1">
    <source>
        <dbReference type="EMBL" id="MBB3041146.1"/>
    </source>
</evidence>
<reference evidence="1 2" key="1">
    <citation type="submission" date="2020-08" db="EMBL/GenBank/DDBJ databases">
        <title>Sequencing the genomes of 1000 actinobacteria strains.</title>
        <authorList>
            <person name="Klenk H.-P."/>
        </authorList>
    </citation>
    <scope>NUCLEOTIDE SEQUENCE [LARGE SCALE GENOMIC DNA]</scope>
    <source>
        <strain evidence="1 2">DSM 105498</strain>
    </source>
</reference>